<organism evidence="2 3">
    <name type="scientific">Penicillium capsulatum</name>
    <dbReference type="NCBI Taxonomy" id="69766"/>
    <lineage>
        <taxon>Eukaryota</taxon>
        <taxon>Fungi</taxon>
        <taxon>Dikarya</taxon>
        <taxon>Ascomycota</taxon>
        <taxon>Pezizomycotina</taxon>
        <taxon>Eurotiomycetes</taxon>
        <taxon>Eurotiomycetidae</taxon>
        <taxon>Eurotiales</taxon>
        <taxon>Aspergillaceae</taxon>
        <taxon>Penicillium</taxon>
    </lineage>
</organism>
<evidence type="ECO:0000256" key="1">
    <source>
        <dbReference type="SAM" id="MobiDB-lite"/>
    </source>
</evidence>
<dbReference type="EMBL" id="JAPQKO010000005">
    <property type="protein sequence ID" value="KAJ5161985.1"/>
    <property type="molecule type" value="Genomic_DNA"/>
</dbReference>
<sequence>MPGSTRGRSDKKSTPNPAAPVLGRKGTAIGRIPYETCSRSDMPVQVRTEKNPPSAPGEVLCTGGNLDERNIVSGRRYGAHGRHRSAKQKPRLRVFASIDMARKTRIAGDGTGIEFAQWKLRSVAGHRNRMEKFNRETACALRYVQAFGPPEGPVRSLVATESAPNTNRLELYLDDRKDEYRVRDLGHRRTPQYGIVLKLIGLGIDAGWW</sequence>
<comment type="caution">
    <text evidence="2">The sequence shown here is derived from an EMBL/GenBank/DDBJ whole genome shotgun (WGS) entry which is preliminary data.</text>
</comment>
<dbReference type="Proteomes" id="UP001146351">
    <property type="component" value="Unassembled WGS sequence"/>
</dbReference>
<evidence type="ECO:0000313" key="2">
    <source>
        <dbReference type="EMBL" id="KAJ5161985.1"/>
    </source>
</evidence>
<reference evidence="2" key="2">
    <citation type="journal article" date="2023" name="IMA Fungus">
        <title>Comparative genomic study of the Penicillium genus elucidates a diverse pangenome and 15 lateral gene transfer events.</title>
        <authorList>
            <person name="Petersen C."/>
            <person name="Sorensen T."/>
            <person name="Nielsen M.R."/>
            <person name="Sondergaard T.E."/>
            <person name="Sorensen J.L."/>
            <person name="Fitzpatrick D.A."/>
            <person name="Frisvad J.C."/>
            <person name="Nielsen K.L."/>
        </authorList>
    </citation>
    <scope>NUCLEOTIDE SEQUENCE</scope>
    <source>
        <strain evidence="2">IBT 21917</strain>
    </source>
</reference>
<feature type="region of interest" description="Disordered" evidence="1">
    <location>
        <begin position="1"/>
        <end position="30"/>
    </location>
</feature>
<reference evidence="2" key="1">
    <citation type="submission" date="2022-11" db="EMBL/GenBank/DDBJ databases">
        <authorList>
            <person name="Petersen C."/>
        </authorList>
    </citation>
    <scope>NUCLEOTIDE SEQUENCE</scope>
    <source>
        <strain evidence="2">IBT 21917</strain>
    </source>
</reference>
<proteinExistence type="predicted"/>
<dbReference type="AlphaFoldDB" id="A0A9W9I3P7"/>
<evidence type="ECO:0000313" key="3">
    <source>
        <dbReference type="Proteomes" id="UP001146351"/>
    </source>
</evidence>
<name>A0A9W9I3P7_9EURO</name>
<gene>
    <name evidence="2" type="ORF">N7492_007377</name>
</gene>
<accession>A0A9W9I3P7</accession>
<keyword evidence="3" id="KW-1185">Reference proteome</keyword>
<protein>
    <submittedName>
        <fullName evidence="2">Uncharacterized protein</fullName>
    </submittedName>
</protein>